<dbReference type="EMBL" id="CP080598">
    <property type="protein sequence ID" value="QYX33941.1"/>
    <property type="molecule type" value="Genomic_DNA"/>
</dbReference>
<feature type="transmembrane region" description="Helical" evidence="1">
    <location>
        <begin position="6"/>
        <end position="23"/>
    </location>
</feature>
<dbReference type="RefSeq" id="WP_220611648.1">
    <property type="nucleotide sequence ID" value="NZ_CP080598.1"/>
</dbReference>
<sequence length="173" mass="19573">MFPSLNIISVASGIMLIALHFLVNKEISQAKNPIEIQLNNKLVQTQNYSVSNHKYIFNSFSQTLPIVAKVKKDEFETTDEYNKRLQQAYTCFYGQLKSKGININNAYNIKINKKSTGNGGYKVSYDADKEIVTIRIEPGISLSNKYQDFLALEVESTSTTQYFQAGRGILKNI</sequence>
<evidence type="ECO:0000313" key="2">
    <source>
        <dbReference type="EMBL" id="QYX33941.1"/>
    </source>
</evidence>
<keyword evidence="1" id="KW-0812">Transmembrane</keyword>
<dbReference type="Proteomes" id="UP000826540">
    <property type="component" value="Chromosome"/>
</dbReference>
<gene>
    <name evidence="2" type="ORF">K2F26_11925</name>
</gene>
<proteinExistence type="predicted"/>
<keyword evidence="3" id="KW-1185">Reference proteome</keyword>
<reference evidence="2 3" key="1">
    <citation type="journal article" date="2022" name="J. Am. Chem. Soc.">
        <title>Biosynthesis of Guanitoxin Enables Global Environmental Detection in Freshwater Cyanobacteria.</title>
        <authorList>
            <person name="Lima S.T."/>
            <person name="Fallon T.R."/>
            <person name="Cordoza J.L."/>
            <person name="Chekan J.R."/>
            <person name="Delbaje E."/>
            <person name="Hopiavuori A.R."/>
            <person name="Alvarenga D.O."/>
            <person name="Wood S.M."/>
            <person name="Luhavaya H."/>
            <person name="Baumgartner J.T."/>
            <person name="Dorr F.A."/>
            <person name="Etchegaray A."/>
            <person name="Pinto E."/>
            <person name="McKinnie S.M.K."/>
            <person name="Fiore M.F."/>
            <person name="Moore B.S."/>
        </authorList>
    </citation>
    <scope>NUCLEOTIDE SEQUENCE [LARGE SCALE GENOMIC DNA]</scope>
    <source>
        <strain evidence="2 3">ITEP-024</strain>
    </source>
</reference>
<evidence type="ECO:0000313" key="3">
    <source>
        <dbReference type="Proteomes" id="UP000826540"/>
    </source>
</evidence>
<protein>
    <submittedName>
        <fullName evidence="2">Uncharacterized protein</fullName>
    </submittedName>
</protein>
<name>A0ABX8X5F8_9CYAN</name>
<keyword evidence="1" id="KW-0472">Membrane</keyword>
<keyword evidence="1" id="KW-1133">Transmembrane helix</keyword>
<evidence type="ECO:0000256" key="1">
    <source>
        <dbReference type="SAM" id="Phobius"/>
    </source>
</evidence>
<accession>A0ABX8X5F8</accession>
<organism evidence="2 3">
    <name type="scientific">Sphaerospermopsis torques-reginae ITEP-024</name>
    <dbReference type="NCBI Taxonomy" id="984208"/>
    <lineage>
        <taxon>Bacteria</taxon>
        <taxon>Bacillati</taxon>
        <taxon>Cyanobacteriota</taxon>
        <taxon>Cyanophyceae</taxon>
        <taxon>Nostocales</taxon>
        <taxon>Aphanizomenonaceae</taxon>
        <taxon>Sphaerospermopsis</taxon>
        <taxon>Sphaerospermopsis torques-reginae</taxon>
    </lineage>
</organism>